<feature type="domain" description="Galactokinase N-terminal" evidence="8">
    <location>
        <begin position="5"/>
        <end position="41"/>
    </location>
</feature>
<comment type="caution">
    <text evidence="9">The sequence shown here is derived from an EMBL/GenBank/DDBJ whole genome shotgun (WGS) entry which is preliminary data.</text>
</comment>
<dbReference type="InterPro" id="IPR036554">
    <property type="entry name" value="GHMP_kinase_C_sf"/>
</dbReference>
<dbReference type="GO" id="GO:0006012">
    <property type="term" value="P:galactose metabolic process"/>
    <property type="evidence" value="ECO:0007669"/>
    <property type="project" value="UniProtKB-KW"/>
</dbReference>
<evidence type="ECO:0000313" key="9">
    <source>
        <dbReference type="EMBL" id="NDU98239.1"/>
    </source>
</evidence>
<feature type="domain" description="GHMP kinase N-terminal" evidence="6">
    <location>
        <begin position="76"/>
        <end position="166"/>
    </location>
</feature>
<dbReference type="Pfam" id="PF10509">
    <property type="entry name" value="GalKase_gal_bdg"/>
    <property type="match status" value="1"/>
</dbReference>
<evidence type="ECO:0000256" key="3">
    <source>
        <dbReference type="ARBA" id="ARBA00022777"/>
    </source>
</evidence>
<dbReference type="GO" id="GO:0004335">
    <property type="term" value="F:galactokinase activity"/>
    <property type="evidence" value="ECO:0007669"/>
    <property type="project" value="InterPro"/>
</dbReference>
<proteinExistence type="inferred from homology"/>
<dbReference type="Gene3D" id="3.30.70.890">
    <property type="entry name" value="GHMP kinase, C-terminal domain"/>
    <property type="match status" value="1"/>
</dbReference>
<dbReference type="InterPro" id="IPR020568">
    <property type="entry name" value="Ribosomal_Su5_D2-typ_SF"/>
</dbReference>
<dbReference type="PRINTS" id="PR00473">
    <property type="entry name" value="GALCTOKINASE"/>
</dbReference>
<dbReference type="PANTHER" id="PTHR10457">
    <property type="entry name" value="MEVALONATE KINASE/GALACTOKINASE"/>
    <property type="match status" value="1"/>
</dbReference>
<feature type="domain" description="GHMP kinase C-terminal" evidence="7">
    <location>
        <begin position="274"/>
        <end position="345"/>
    </location>
</feature>
<keyword evidence="10" id="KW-1185">Reference proteome</keyword>
<reference evidence="9 10" key="1">
    <citation type="submission" date="2020-02" db="EMBL/GenBank/DDBJ databases">
        <title>Draft genome sequence of two Spirosoma agri KCTC 52727 and Spirosoma terrae KCTC 52035.</title>
        <authorList>
            <person name="Rojas J."/>
            <person name="Ambika Manirajan B."/>
            <person name="Suarez C."/>
            <person name="Ratering S."/>
            <person name="Schnell S."/>
        </authorList>
    </citation>
    <scope>NUCLEOTIDE SEQUENCE [LARGE SCALE GENOMIC DNA]</scope>
    <source>
        <strain evidence="9 10">KCTC 52035</strain>
    </source>
</reference>
<keyword evidence="4" id="KW-0067">ATP-binding</keyword>
<gene>
    <name evidence="9" type="ORF">GK108_25365</name>
</gene>
<dbReference type="Gene3D" id="3.30.230.10">
    <property type="match status" value="1"/>
</dbReference>
<evidence type="ECO:0000256" key="4">
    <source>
        <dbReference type="ARBA" id="ARBA00022840"/>
    </source>
</evidence>
<dbReference type="Pfam" id="PF00288">
    <property type="entry name" value="GHMP_kinases_N"/>
    <property type="match status" value="1"/>
</dbReference>
<keyword evidence="5" id="KW-0119">Carbohydrate metabolism</keyword>
<dbReference type="GO" id="GO:0005829">
    <property type="term" value="C:cytosol"/>
    <property type="evidence" value="ECO:0007669"/>
    <property type="project" value="TreeGrafter"/>
</dbReference>
<evidence type="ECO:0000259" key="6">
    <source>
        <dbReference type="Pfam" id="PF00288"/>
    </source>
</evidence>
<evidence type="ECO:0000256" key="1">
    <source>
        <dbReference type="ARBA" id="ARBA00006566"/>
    </source>
</evidence>
<organism evidence="9 10">
    <name type="scientific">Spirosoma terrae</name>
    <dbReference type="NCBI Taxonomy" id="1968276"/>
    <lineage>
        <taxon>Bacteria</taxon>
        <taxon>Pseudomonadati</taxon>
        <taxon>Bacteroidota</taxon>
        <taxon>Cytophagia</taxon>
        <taxon>Cytophagales</taxon>
        <taxon>Cytophagaceae</taxon>
        <taxon>Spirosoma</taxon>
    </lineage>
</organism>
<dbReference type="InterPro" id="IPR019539">
    <property type="entry name" value="GalKase_N"/>
</dbReference>
<accession>A0A6L9LMY2</accession>
<sequence>MNNAVTVSTPGRICLFGEHQDYLGLPVIASAISCRIQIAAERIADNYIHLNLPDIGSQEQFSLSQLPLAYQHDRDYFRSAINVLIRNGFQFSGGIDGEVQGRIPINAGTSSSSALLITWLNVLTQLADNAKTLDPKQLAELAYQAEVLEFGEPGGMMDHYSTAVGGVIYLESQPAIHLETYHPPLGTFVLGNSQEPKDTIGILGRVKHGMLRIARQLTELNPDFSLHKTDITAITEYKDVLTKDDYILLKGTLSNRDILREALTLIQTSATGSFDHGQFGRLLTDHQANLRDAQQISTPKINRMIEASLNAGALGGKINGSGGGGCMFAYAPDNAEKVAEAIEREGGRAYIVSVDVGTTSEAHPSFNPIAS</sequence>
<keyword evidence="3 9" id="KW-0418">Kinase</keyword>
<evidence type="ECO:0000259" key="7">
    <source>
        <dbReference type="Pfam" id="PF08544"/>
    </source>
</evidence>
<evidence type="ECO:0000259" key="8">
    <source>
        <dbReference type="Pfam" id="PF10509"/>
    </source>
</evidence>
<protein>
    <submittedName>
        <fullName evidence="9">GHMP kinase</fullName>
    </submittedName>
</protein>
<dbReference type="InterPro" id="IPR013750">
    <property type="entry name" value="GHMP_kinase_C_dom"/>
</dbReference>
<dbReference type="PANTHER" id="PTHR10457:SF7">
    <property type="entry name" value="GALACTOKINASE-RELATED"/>
    <property type="match status" value="1"/>
</dbReference>
<dbReference type="SUPFAM" id="SSF54211">
    <property type="entry name" value="Ribosomal protein S5 domain 2-like"/>
    <property type="match status" value="1"/>
</dbReference>
<evidence type="ECO:0000256" key="5">
    <source>
        <dbReference type="ARBA" id="ARBA00023144"/>
    </source>
</evidence>
<dbReference type="SUPFAM" id="SSF55060">
    <property type="entry name" value="GHMP Kinase, C-terminal domain"/>
    <property type="match status" value="1"/>
</dbReference>
<dbReference type="InterPro" id="IPR006204">
    <property type="entry name" value="GHMP_kinase_N_dom"/>
</dbReference>
<dbReference type="InterPro" id="IPR014721">
    <property type="entry name" value="Ribsml_uS5_D2-typ_fold_subgr"/>
</dbReference>
<dbReference type="Pfam" id="PF08544">
    <property type="entry name" value="GHMP_kinases_C"/>
    <property type="match status" value="1"/>
</dbReference>
<dbReference type="GO" id="GO:0005524">
    <property type="term" value="F:ATP binding"/>
    <property type="evidence" value="ECO:0007669"/>
    <property type="project" value="UniProtKB-KW"/>
</dbReference>
<keyword evidence="5" id="KW-0299">Galactose metabolism</keyword>
<dbReference type="AlphaFoldDB" id="A0A6L9LMY2"/>
<dbReference type="InterPro" id="IPR000705">
    <property type="entry name" value="Galactokinase"/>
</dbReference>
<dbReference type="RefSeq" id="WP_163954376.1">
    <property type="nucleotide sequence ID" value="NZ_JAAFZH010000016.1"/>
</dbReference>
<dbReference type="Proteomes" id="UP000474175">
    <property type="component" value="Unassembled WGS sequence"/>
</dbReference>
<dbReference type="EMBL" id="JAAFZH010000016">
    <property type="protein sequence ID" value="NDU98239.1"/>
    <property type="molecule type" value="Genomic_DNA"/>
</dbReference>
<evidence type="ECO:0000256" key="2">
    <source>
        <dbReference type="ARBA" id="ARBA00022741"/>
    </source>
</evidence>
<dbReference type="PRINTS" id="PR00959">
    <property type="entry name" value="MEVGALKINASE"/>
</dbReference>
<dbReference type="InterPro" id="IPR006206">
    <property type="entry name" value="Mevalonate/galactokinase"/>
</dbReference>
<name>A0A6L9LMY2_9BACT</name>
<comment type="similarity">
    <text evidence="1">Belongs to the GHMP kinase family. GalK subfamily.</text>
</comment>
<evidence type="ECO:0000313" key="10">
    <source>
        <dbReference type="Proteomes" id="UP000474175"/>
    </source>
</evidence>
<keyword evidence="2" id="KW-0547">Nucleotide-binding</keyword>
<keyword evidence="3 9" id="KW-0808">Transferase</keyword>
<dbReference type="PIRSF" id="PIRSF000530">
    <property type="entry name" value="Galactokinase"/>
    <property type="match status" value="1"/>
</dbReference>